<name>A0A4D8QAT8_AZOBR</name>
<dbReference type="Proteomes" id="UP000298596">
    <property type="component" value="Plasmid p7"/>
</dbReference>
<geneLocation type="plasmid" evidence="1 2">
    <name>p7</name>
</geneLocation>
<sequence>MMTEPRHRELANLLWEALPPEGRDAWADICRLLGPDRRQEETRDVGRVLNDIAHDVAVEVGDSAAVAHASERAVALRQADDAAPKRGDARVAVIRAAVDAGMSGLQAVAWYRGAVLDNGITPAELVARGRVAEAIAAAARARPETP</sequence>
<dbReference type="EMBL" id="CP032337">
    <property type="protein sequence ID" value="QCO07487.1"/>
    <property type="molecule type" value="Genomic_DNA"/>
</dbReference>
<dbReference type="AlphaFoldDB" id="A0A4D8QAT8"/>
<accession>A0A4D8QAT8</accession>
<evidence type="ECO:0000313" key="2">
    <source>
        <dbReference type="Proteomes" id="UP000298596"/>
    </source>
</evidence>
<organism evidence="1 2">
    <name type="scientific">Azospirillum brasilense</name>
    <dbReference type="NCBI Taxonomy" id="192"/>
    <lineage>
        <taxon>Bacteria</taxon>
        <taxon>Pseudomonadati</taxon>
        <taxon>Pseudomonadota</taxon>
        <taxon>Alphaproteobacteria</taxon>
        <taxon>Rhodospirillales</taxon>
        <taxon>Azospirillaceae</taxon>
        <taxon>Azospirillum</taxon>
    </lineage>
</organism>
<reference evidence="1 2" key="1">
    <citation type="submission" date="2018-09" db="EMBL/GenBank/DDBJ databases">
        <title>Whole genome based analysis of evolution and adaptive divergence in Indian and Brazilian strains of Azospirillum brasilense.</title>
        <authorList>
            <person name="Singh C."/>
            <person name="Tripathi A.K."/>
        </authorList>
    </citation>
    <scope>NUCLEOTIDE SEQUENCE [LARGE SCALE GENOMIC DNA]</scope>
    <source>
        <strain evidence="1 2">MTCC4036</strain>
        <plasmid evidence="1 2">p7</plasmid>
    </source>
</reference>
<evidence type="ECO:0000313" key="1">
    <source>
        <dbReference type="EMBL" id="QCO07487.1"/>
    </source>
</evidence>
<proteinExistence type="predicted"/>
<keyword evidence="1" id="KW-0614">Plasmid</keyword>
<gene>
    <name evidence="1" type="ORF">D3867_37010</name>
</gene>
<protein>
    <submittedName>
        <fullName evidence="1">Uncharacterized protein</fullName>
    </submittedName>
</protein>